<organism evidence="2 3">
    <name type="scientific">Lentzea cavernae</name>
    <dbReference type="NCBI Taxonomy" id="2020703"/>
    <lineage>
        <taxon>Bacteria</taxon>
        <taxon>Bacillati</taxon>
        <taxon>Actinomycetota</taxon>
        <taxon>Actinomycetes</taxon>
        <taxon>Pseudonocardiales</taxon>
        <taxon>Pseudonocardiaceae</taxon>
        <taxon>Lentzea</taxon>
    </lineage>
</organism>
<reference evidence="3" key="1">
    <citation type="journal article" date="2019" name="Int. J. Syst. Evol. Microbiol.">
        <title>The Global Catalogue of Microorganisms (GCM) 10K type strain sequencing project: providing services to taxonomists for standard genome sequencing and annotation.</title>
        <authorList>
            <consortium name="The Broad Institute Genomics Platform"/>
            <consortium name="The Broad Institute Genome Sequencing Center for Infectious Disease"/>
            <person name="Wu L."/>
            <person name="Ma J."/>
        </authorList>
    </citation>
    <scope>NUCLEOTIDE SEQUENCE [LARGE SCALE GENOMIC DNA]</scope>
    <source>
        <strain evidence="3">CGMCC 4.7367</strain>
    </source>
</reference>
<dbReference type="Proteomes" id="UP000605568">
    <property type="component" value="Unassembled WGS sequence"/>
</dbReference>
<evidence type="ECO:0000313" key="2">
    <source>
        <dbReference type="EMBL" id="GHH57656.1"/>
    </source>
</evidence>
<dbReference type="RefSeq" id="WP_229905494.1">
    <property type="nucleotide sequence ID" value="NZ_BNAR01000018.1"/>
</dbReference>
<feature type="domain" description="Helix-turn-helix" evidence="1">
    <location>
        <begin position="11"/>
        <end position="60"/>
    </location>
</feature>
<evidence type="ECO:0000259" key="1">
    <source>
        <dbReference type="Pfam" id="PF12728"/>
    </source>
</evidence>
<dbReference type="NCBIfam" id="TIGR01764">
    <property type="entry name" value="excise"/>
    <property type="match status" value="1"/>
</dbReference>
<protein>
    <recommendedName>
        <fullName evidence="1">Helix-turn-helix domain-containing protein</fullName>
    </recommendedName>
</protein>
<evidence type="ECO:0000313" key="3">
    <source>
        <dbReference type="Proteomes" id="UP000605568"/>
    </source>
</evidence>
<sequence>MTESEVEFLLVPEVAKRLRVSDRTVYRLIDSRQLAATRVGAGRGGLRVRPDALVEFVRRREQTAACLVAEVVA</sequence>
<gene>
    <name evidence="2" type="ORF">GCM10017774_77540</name>
</gene>
<dbReference type="Pfam" id="PF12728">
    <property type="entry name" value="HTH_17"/>
    <property type="match status" value="1"/>
</dbReference>
<dbReference type="EMBL" id="BNAR01000018">
    <property type="protein sequence ID" value="GHH57656.1"/>
    <property type="molecule type" value="Genomic_DNA"/>
</dbReference>
<dbReference type="InterPro" id="IPR041657">
    <property type="entry name" value="HTH_17"/>
</dbReference>
<keyword evidence="3" id="KW-1185">Reference proteome</keyword>
<dbReference type="InterPro" id="IPR010093">
    <property type="entry name" value="SinI_DNA-bd"/>
</dbReference>
<name>A0ABQ3N0V9_9PSEU</name>
<accession>A0ABQ3N0V9</accession>
<comment type="caution">
    <text evidence="2">The sequence shown here is derived from an EMBL/GenBank/DDBJ whole genome shotgun (WGS) entry which is preliminary data.</text>
</comment>
<proteinExistence type="predicted"/>